<sequence length="136" mass="14782">MRLLLCCLTLCISGCNVLSPAEYNKPDNSLKNPKNIIKKKSPQKRSVVKIIDKTEALLGKPLKDLGIVSGISCQPNRQDPCVSIPVEKKNMLKKASSLGANSVLLHRCEIISTPDCYQTAICEGSALNIINGQFSI</sequence>
<reference evidence="1" key="1">
    <citation type="submission" date="2018-04" db="EMBL/GenBank/DDBJ databases">
        <authorList>
            <person name="Go L.Y."/>
            <person name="Mitchell J.A."/>
        </authorList>
    </citation>
    <scope>NUCLEOTIDE SEQUENCE</scope>
    <source>
        <strain evidence="1">ARTV</strain>
    </source>
</reference>
<evidence type="ECO:0000313" key="1">
    <source>
        <dbReference type="EMBL" id="SSW94812.1"/>
    </source>
</evidence>
<dbReference type="GO" id="GO:0009279">
    <property type="term" value="C:cell outer membrane"/>
    <property type="evidence" value="ECO:0007669"/>
    <property type="project" value="InterPro"/>
</dbReference>
<proteinExistence type="predicted"/>
<organism evidence="1">
    <name type="scientific">Arsenophonus endosymbiont of Trialeurodes vaporariorum</name>
    <dbReference type="NCBI Taxonomy" id="235567"/>
    <lineage>
        <taxon>Bacteria</taxon>
        <taxon>Pseudomonadati</taxon>
        <taxon>Pseudomonadota</taxon>
        <taxon>Gammaproteobacteria</taxon>
        <taxon>Enterobacterales</taxon>
        <taxon>Morganellaceae</taxon>
        <taxon>Arsenophonus</taxon>
    </lineage>
</organism>
<dbReference type="AlphaFoldDB" id="A0A3B0LWC8"/>
<keyword evidence="1" id="KW-0449">Lipoprotein</keyword>
<dbReference type="Gene3D" id="3.30.110.70">
    <property type="entry name" value="Hypothetical protein apc22750. Chain B"/>
    <property type="match status" value="1"/>
</dbReference>
<accession>A0A3B0LWC8</accession>
<dbReference type="InterPro" id="IPR030852">
    <property type="entry name" value="RcsF"/>
</dbReference>
<protein>
    <submittedName>
        <fullName evidence="1">Outer membrane lipoprotein RcsF</fullName>
    </submittedName>
</protein>
<name>A0A3B0LWC8_9GAMM</name>
<dbReference type="EMBL" id="UFQR01000002">
    <property type="protein sequence ID" value="SSW94812.1"/>
    <property type="molecule type" value="Genomic_DNA"/>
</dbReference>
<gene>
    <name evidence="1" type="primary">rcsF</name>
    <name evidence="1" type="ORF">ARTV_0459</name>
</gene>
<dbReference type="GO" id="GO:0035556">
    <property type="term" value="P:intracellular signal transduction"/>
    <property type="evidence" value="ECO:0007669"/>
    <property type="project" value="InterPro"/>
</dbReference>
<dbReference type="Pfam" id="PF16358">
    <property type="entry name" value="RcsF"/>
    <property type="match status" value="1"/>
</dbReference>